<dbReference type="InterPro" id="IPR001451">
    <property type="entry name" value="Hexapep"/>
</dbReference>
<keyword evidence="2" id="KW-0441">Lipid A biosynthesis</keyword>
<reference evidence="7 8" key="1">
    <citation type="submission" date="2018-05" db="EMBL/GenBank/DDBJ databases">
        <title>Oceanovita maritima gen. nov., sp. nov., a marine bacterium in the family Rhodobacteraceae isolated from surface seawater of Lundu port Xiamen, China.</title>
        <authorList>
            <person name="Hetharua B.H."/>
            <person name="Min D."/>
            <person name="Liao H."/>
            <person name="Tian Y."/>
        </authorList>
    </citation>
    <scope>NUCLEOTIDE SEQUENCE [LARGE SCALE GENOMIC DNA]</scope>
    <source>
        <strain evidence="7 8">FSX-11</strain>
    </source>
</reference>
<evidence type="ECO:0000256" key="6">
    <source>
        <dbReference type="ARBA" id="ARBA00023315"/>
    </source>
</evidence>
<dbReference type="OrthoDB" id="9784739at2"/>
<dbReference type="PROSITE" id="PS00101">
    <property type="entry name" value="HEXAPEP_TRANSFERASES"/>
    <property type="match status" value="1"/>
</dbReference>
<sequence>MISYTVGQIAEALGAKAFGALDIVITGTAEPQDASATTLALAMSPKYAEHLAHGDARAAMLWEGADFAALGLEAAIIAPRPRFAMSGLSAMLDAGQGFDAGHHASAVIDPSAEIGEDVRIGPLCVIAKGARIGAGSVLGPQCHIGWDAEIGEGAYLREGVSIGARVRIGARFIAQPGARIGGDGFSFVTPEPSHIEAVRDSLGADQTATQSAGQSYARIHSLGTVEIGDDVEIGASACIDNGTVRATRIGNGVKIDNLAQIGHNVVVGDDCLICAQVGIAGSTRLGRAVVLGGQTGVSDNLFIGDGAVTGGATKVLANVPAGRVMLGYPAMKMDNHIETYKALRRLPRMMREFATIKKLVSKSGVND</sequence>
<dbReference type="SUPFAM" id="SSF51161">
    <property type="entry name" value="Trimeric LpxA-like enzymes"/>
    <property type="match status" value="1"/>
</dbReference>
<keyword evidence="8" id="KW-1185">Reference proteome</keyword>
<dbReference type="InterPro" id="IPR018357">
    <property type="entry name" value="Hexapep_transf_CS"/>
</dbReference>
<dbReference type="InterPro" id="IPR007691">
    <property type="entry name" value="LpxD"/>
</dbReference>
<dbReference type="GO" id="GO:0016410">
    <property type="term" value="F:N-acyltransferase activity"/>
    <property type="evidence" value="ECO:0007669"/>
    <property type="project" value="InterPro"/>
</dbReference>
<evidence type="ECO:0000256" key="3">
    <source>
        <dbReference type="ARBA" id="ARBA00022679"/>
    </source>
</evidence>
<keyword evidence="4" id="KW-0677">Repeat</keyword>
<gene>
    <name evidence="7" type="ORF">DI396_04710</name>
</gene>
<evidence type="ECO:0000313" key="8">
    <source>
        <dbReference type="Proteomes" id="UP000248012"/>
    </source>
</evidence>
<dbReference type="Gene3D" id="2.160.10.10">
    <property type="entry name" value="Hexapeptide repeat proteins"/>
    <property type="match status" value="1"/>
</dbReference>
<accession>A0A2V4N312</accession>
<dbReference type="PANTHER" id="PTHR43378:SF2">
    <property type="entry name" value="UDP-3-O-ACYLGLUCOSAMINE N-ACYLTRANSFERASE 1, MITOCHONDRIAL-RELATED"/>
    <property type="match status" value="1"/>
</dbReference>
<evidence type="ECO:0000256" key="5">
    <source>
        <dbReference type="ARBA" id="ARBA00023098"/>
    </source>
</evidence>
<evidence type="ECO:0000256" key="1">
    <source>
        <dbReference type="ARBA" id="ARBA00022516"/>
    </source>
</evidence>
<evidence type="ECO:0000256" key="2">
    <source>
        <dbReference type="ARBA" id="ARBA00022556"/>
    </source>
</evidence>
<dbReference type="PANTHER" id="PTHR43378">
    <property type="entry name" value="UDP-3-O-ACYLGLUCOSAMINE N-ACYLTRANSFERASE"/>
    <property type="match status" value="1"/>
</dbReference>
<evidence type="ECO:0000256" key="4">
    <source>
        <dbReference type="ARBA" id="ARBA00022737"/>
    </source>
</evidence>
<comment type="caution">
    <text evidence="7">The sequence shown here is derived from an EMBL/GenBank/DDBJ whole genome shotgun (WGS) entry which is preliminary data.</text>
</comment>
<evidence type="ECO:0000313" key="7">
    <source>
        <dbReference type="EMBL" id="PYC48302.1"/>
    </source>
</evidence>
<dbReference type="NCBIfam" id="NF002060">
    <property type="entry name" value="PRK00892.1"/>
    <property type="match status" value="1"/>
</dbReference>
<keyword evidence="6 7" id="KW-0012">Acyltransferase</keyword>
<keyword evidence="5" id="KW-0443">Lipid metabolism</keyword>
<dbReference type="CDD" id="cd03352">
    <property type="entry name" value="LbH_LpxD"/>
    <property type="match status" value="1"/>
</dbReference>
<dbReference type="GO" id="GO:0016020">
    <property type="term" value="C:membrane"/>
    <property type="evidence" value="ECO:0007669"/>
    <property type="project" value="GOC"/>
</dbReference>
<dbReference type="InterPro" id="IPR011004">
    <property type="entry name" value="Trimer_LpxA-like_sf"/>
</dbReference>
<dbReference type="GO" id="GO:0009245">
    <property type="term" value="P:lipid A biosynthetic process"/>
    <property type="evidence" value="ECO:0007669"/>
    <property type="project" value="UniProtKB-KW"/>
</dbReference>
<dbReference type="EMBL" id="QFVT01000003">
    <property type="protein sequence ID" value="PYC48302.1"/>
    <property type="molecule type" value="Genomic_DNA"/>
</dbReference>
<dbReference type="Gene3D" id="3.40.1390.10">
    <property type="entry name" value="MurE/MurF, N-terminal domain"/>
    <property type="match status" value="1"/>
</dbReference>
<dbReference type="AlphaFoldDB" id="A0A2V4N312"/>
<dbReference type="Pfam" id="PF00132">
    <property type="entry name" value="Hexapep"/>
    <property type="match status" value="2"/>
</dbReference>
<organism evidence="7 8">
    <name type="scientific">Litorivita pollutaquae</name>
    <dbReference type="NCBI Taxonomy" id="2200892"/>
    <lineage>
        <taxon>Bacteria</taxon>
        <taxon>Pseudomonadati</taxon>
        <taxon>Pseudomonadota</taxon>
        <taxon>Alphaproteobacteria</taxon>
        <taxon>Rhodobacterales</taxon>
        <taxon>Paracoccaceae</taxon>
        <taxon>Litorivita</taxon>
    </lineage>
</organism>
<keyword evidence="3 7" id="KW-0808">Transferase</keyword>
<protein>
    <submittedName>
        <fullName evidence="7">UDP-3-O-(3-hydroxymyristoyl)glucosamine N-acyltransferase</fullName>
    </submittedName>
</protein>
<dbReference type="Proteomes" id="UP000248012">
    <property type="component" value="Unassembled WGS sequence"/>
</dbReference>
<proteinExistence type="predicted"/>
<keyword evidence="1" id="KW-0444">Lipid biosynthesis</keyword>
<name>A0A2V4N312_9RHOB</name>